<feature type="region of interest" description="Disordered" evidence="1">
    <location>
        <begin position="36"/>
        <end position="56"/>
    </location>
</feature>
<gene>
    <name evidence="2" type="ORF">FHR75_003282</name>
</gene>
<comment type="caution">
    <text evidence="2">The sequence shown here is derived from an EMBL/GenBank/DDBJ whole genome shotgun (WGS) entry which is preliminary data.</text>
</comment>
<protein>
    <submittedName>
        <fullName evidence="2">Uncharacterized protein</fullName>
    </submittedName>
</protein>
<reference evidence="2 3" key="2">
    <citation type="submission" date="2020-08" db="EMBL/GenBank/DDBJ databases">
        <authorList>
            <person name="Partida-Martinez L."/>
            <person name="Huntemann M."/>
            <person name="Clum A."/>
            <person name="Wang J."/>
            <person name="Palaniappan K."/>
            <person name="Ritter S."/>
            <person name="Chen I.-M."/>
            <person name="Stamatis D."/>
            <person name="Reddy T."/>
            <person name="O'Malley R."/>
            <person name="Daum C."/>
            <person name="Shapiro N."/>
            <person name="Ivanova N."/>
            <person name="Kyrpides N."/>
            <person name="Woyke T."/>
        </authorList>
    </citation>
    <scope>NUCLEOTIDE SEQUENCE [LARGE SCALE GENOMIC DNA]</scope>
    <source>
        <strain evidence="2 3">AS2.23</strain>
    </source>
</reference>
<evidence type="ECO:0000256" key="1">
    <source>
        <dbReference type="SAM" id="MobiDB-lite"/>
    </source>
</evidence>
<name>A0A7W4TP01_KINRA</name>
<proteinExistence type="predicted"/>
<evidence type="ECO:0000313" key="3">
    <source>
        <dbReference type="Proteomes" id="UP000533269"/>
    </source>
</evidence>
<feature type="region of interest" description="Disordered" evidence="1">
    <location>
        <begin position="72"/>
        <end position="108"/>
    </location>
</feature>
<reference evidence="2 3" key="1">
    <citation type="submission" date="2020-08" db="EMBL/GenBank/DDBJ databases">
        <title>The Agave Microbiome: Exploring the role of microbial communities in plant adaptations to desert environments.</title>
        <authorList>
            <person name="Partida-Martinez L.P."/>
        </authorList>
    </citation>
    <scope>NUCLEOTIDE SEQUENCE [LARGE SCALE GENOMIC DNA]</scope>
    <source>
        <strain evidence="2 3">AS2.23</strain>
    </source>
</reference>
<feature type="compositionally biased region" description="Polar residues" evidence="1">
    <location>
        <begin position="80"/>
        <end position="102"/>
    </location>
</feature>
<dbReference type="EMBL" id="JACHVY010000003">
    <property type="protein sequence ID" value="MBB2902451.1"/>
    <property type="molecule type" value="Genomic_DNA"/>
</dbReference>
<dbReference type="Proteomes" id="UP000533269">
    <property type="component" value="Unassembled WGS sequence"/>
</dbReference>
<evidence type="ECO:0000313" key="2">
    <source>
        <dbReference type="EMBL" id="MBB2902451.1"/>
    </source>
</evidence>
<dbReference type="RefSeq" id="WP_183392243.1">
    <property type="nucleotide sequence ID" value="NZ_JACHVY010000003.1"/>
</dbReference>
<organism evidence="2 3">
    <name type="scientific">Kineococcus radiotolerans</name>
    <dbReference type="NCBI Taxonomy" id="131568"/>
    <lineage>
        <taxon>Bacteria</taxon>
        <taxon>Bacillati</taxon>
        <taxon>Actinomycetota</taxon>
        <taxon>Actinomycetes</taxon>
        <taxon>Kineosporiales</taxon>
        <taxon>Kineosporiaceae</taxon>
        <taxon>Kineococcus</taxon>
    </lineage>
</organism>
<sequence length="108" mass="12060">MSFDVTRGLPRDLQRPRSRHRWVDLVLDAAFSFTGPAQVSGLDEGPQRGPRTAEEATRGYAHWERMTVGGHSYLVERQTPAVTSSDSAAATHSPFSERQPSSVRPRRQ</sequence>
<dbReference type="AlphaFoldDB" id="A0A7W4TP01"/>
<accession>A0A7W4TP01</accession>